<evidence type="ECO:0000313" key="7">
    <source>
        <dbReference type="Proteomes" id="UP001166585"/>
    </source>
</evidence>
<feature type="transmembrane region" description="Helical" evidence="5">
    <location>
        <begin position="101"/>
        <end position="121"/>
    </location>
</feature>
<evidence type="ECO:0000256" key="5">
    <source>
        <dbReference type="SAM" id="Phobius"/>
    </source>
</evidence>
<evidence type="ECO:0000313" key="6">
    <source>
        <dbReference type="EMBL" id="MBS9479049.1"/>
    </source>
</evidence>
<keyword evidence="3 5" id="KW-1133">Transmembrane helix</keyword>
<evidence type="ECO:0000256" key="4">
    <source>
        <dbReference type="ARBA" id="ARBA00023136"/>
    </source>
</evidence>
<dbReference type="PANTHER" id="PTHR36974">
    <property type="entry name" value="MEMBRANE PROTEIN-RELATED"/>
    <property type="match status" value="1"/>
</dbReference>
<sequence length="123" mass="13646">MAWGLAGGLMFAGVDHLRTPQRYRPMLPPLVPWPGLVIAFTGLCEIAGAVGLVLPPTRLLAGWMLALYFVCVFPANIRNAIQGLAVDGLPGARWYYWLRLPFQPLIIWWALFAVGITRWPFAG</sequence>
<keyword evidence="4 5" id="KW-0472">Membrane</keyword>
<feature type="transmembrane region" description="Helical" evidence="5">
    <location>
        <begin position="33"/>
        <end position="54"/>
    </location>
</feature>
<protein>
    <submittedName>
        <fullName evidence="6">DoxX family protein</fullName>
    </submittedName>
</protein>
<organism evidence="6 7">
    <name type="scientific">Ancylobacter radicis</name>
    <dbReference type="NCBI Taxonomy" id="2836179"/>
    <lineage>
        <taxon>Bacteria</taxon>
        <taxon>Pseudomonadati</taxon>
        <taxon>Pseudomonadota</taxon>
        <taxon>Alphaproteobacteria</taxon>
        <taxon>Hyphomicrobiales</taxon>
        <taxon>Xanthobacteraceae</taxon>
        <taxon>Ancylobacter</taxon>
    </lineage>
</organism>
<accession>A0ABS5RBL8</accession>
<comment type="subcellular location">
    <subcellularLocation>
        <location evidence="1">Membrane</location>
        <topology evidence="1">Multi-pass membrane protein</topology>
    </subcellularLocation>
</comment>
<evidence type="ECO:0000256" key="3">
    <source>
        <dbReference type="ARBA" id="ARBA00022989"/>
    </source>
</evidence>
<dbReference type="PANTHER" id="PTHR36974:SF1">
    <property type="entry name" value="DOXX FAMILY MEMBRANE PROTEIN"/>
    <property type="match status" value="1"/>
</dbReference>
<dbReference type="InterPro" id="IPR032808">
    <property type="entry name" value="DoxX"/>
</dbReference>
<reference evidence="6" key="1">
    <citation type="submission" date="2021-05" db="EMBL/GenBank/DDBJ databases">
        <authorList>
            <person name="Sun Q."/>
            <person name="Inoue M."/>
        </authorList>
    </citation>
    <scope>NUCLEOTIDE SEQUENCE</scope>
    <source>
        <strain evidence="6">VKM B-3255</strain>
    </source>
</reference>
<keyword evidence="2 5" id="KW-0812">Transmembrane</keyword>
<dbReference type="Pfam" id="PF13564">
    <property type="entry name" value="DoxX_2"/>
    <property type="match status" value="1"/>
</dbReference>
<dbReference type="Proteomes" id="UP001166585">
    <property type="component" value="Unassembled WGS sequence"/>
</dbReference>
<evidence type="ECO:0000256" key="2">
    <source>
        <dbReference type="ARBA" id="ARBA00022692"/>
    </source>
</evidence>
<feature type="transmembrane region" description="Helical" evidence="5">
    <location>
        <begin position="61"/>
        <end position="81"/>
    </location>
</feature>
<dbReference type="EMBL" id="JAHCQH010000022">
    <property type="protein sequence ID" value="MBS9479049.1"/>
    <property type="molecule type" value="Genomic_DNA"/>
</dbReference>
<keyword evidence="7" id="KW-1185">Reference proteome</keyword>
<name>A0ABS5RBL8_9HYPH</name>
<gene>
    <name evidence="6" type="ORF">KIP89_18230</name>
</gene>
<comment type="caution">
    <text evidence="6">The sequence shown here is derived from an EMBL/GenBank/DDBJ whole genome shotgun (WGS) entry which is preliminary data.</text>
</comment>
<proteinExistence type="predicted"/>
<evidence type="ECO:0000256" key="1">
    <source>
        <dbReference type="ARBA" id="ARBA00004141"/>
    </source>
</evidence>